<name>A0A067LSP8_BOTB1</name>
<dbReference type="InParanoid" id="A0A067LSP8"/>
<keyword evidence="2" id="KW-1185">Reference proteome</keyword>
<evidence type="ECO:0000313" key="2">
    <source>
        <dbReference type="Proteomes" id="UP000027195"/>
    </source>
</evidence>
<dbReference type="EMBL" id="KL198157">
    <property type="protein sequence ID" value="KDQ06079.1"/>
    <property type="molecule type" value="Genomic_DNA"/>
</dbReference>
<dbReference type="AlphaFoldDB" id="A0A067LSP8"/>
<dbReference type="HOGENOM" id="CLU_1660441_0_0_1"/>
<proteinExistence type="predicted"/>
<gene>
    <name evidence="1" type="ORF">BOTBODRAFT_193211</name>
</gene>
<organism evidence="1 2">
    <name type="scientific">Botryobasidium botryosum (strain FD-172 SS1)</name>
    <dbReference type="NCBI Taxonomy" id="930990"/>
    <lineage>
        <taxon>Eukaryota</taxon>
        <taxon>Fungi</taxon>
        <taxon>Dikarya</taxon>
        <taxon>Basidiomycota</taxon>
        <taxon>Agaricomycotina</taxon>
        <taxon>Agaricomycetes</taxon>
        <taxon>Cantharellales</taxon>
        <taxon>Botryobasidiaceae</taxon>
        <taxon>Botryobasidium</taxon>
    </lineage>
</organism>
<evidence type="ECO:0000313" key="1">
    <source>
        <dbReference type="EMBL" id="KDQ06079.1"/>
    </source>
</evidence>
<dbReference type="Proteomes" id="UP000027195">
    <property type="component" value="Unassembled WGS sequence"/>
</dbReference>
<accession>A0A067LSP8</accession>
<sequence>MPAKFKTPWKQEGGPIGIAATELARTTPRAPPAAAVKRFWIVSWTGRYHGGAKPKSWQGDGVLVQHGLKCILYDTHEKRRVSQSCEAGSIQPFHHIQAFGKPFSRGEREHWRHADRVAVSRPPRLHDRGRTFLLADEKESLIAKLGPGHFSFSPFTLSS</sequence>
<reference evidence="2" key="1">
    <citation type="journal article" date="2014" name="Proc. Natl. Acad. Sci. U.S.A.">
        <title>Extensive sampling of basidiomycete genomes demonstrates inadequacy of the white-rot/brown-rot paradigm for wood decay fungi.</title>
        <authorList>
            <person name="Riley R."/>
            <person name="Salamov A.A."/>
            <person name="Brown D.W."/>
            <person name="Nagy L.G."/>
            <person name="Floudas D."/>
            <person name="Held B.W."/>
            <person name="Levasseur A."/>
            <person name="Lombard V."/>
            <person name="Morin E."/>
            <person name="Otillar R."/>
            <person name="Lindquist E.A."/>
            <person name="Sun H."/>
            <person name="LaButti K.M."/>
            <person name="Schmutz J."/>
            <person name="Jabbour D."/>
            <person name="Luo H."/>
            <person name="Baker S.E."/>
            <person name="Pisabarro A.G."/>
            <person name="Walton J.D."/>
            <person name="Blanchette R.A."/>
            <person name="Henrissat B."/>
            <person name="Martin F."/>
            <person name="Cullen D."/>
            <person name="Hibbett D.S."/>
            <person name="Grigoriev I.V."/>
        </authorList>
    </citation>
    <scope>NUCLEOTIDE SEQUENCE [LARGE SCALE GENOMIC DNA]</scope>
    <source>
        <strain evidence="2">FD-172 SS1</strain>
    </source>
</reference>
<protein>
    <submittedName>
        <fullName evidence="1">Uncharacterized protein</fullName>
    </submittedName>
</protein>